<gene>
    <name evidence="2" type="ORF">GCM10022286_30140</name>
</gene>
<dbReference type="Proteomes" id="UP001415169">
    <property type="component" value="Unassembled WGS sequence"/>
</dbReference>
<protein>
    <recommendedName>
        <fullName evidence="4">Pilus assembly protein</fullName>
    </recommendedName>
</protein>
<evidence type="ECO:0000256" key="1">
    <source>
        <dbReference type="SAM" id="Phobius"/>
    </source>
</evidence>
<keyword evidence="1" id="KW-0812">Transmembrane</keyword>
<reference evidence="2" key="2">
    <citation type="submission" date="2023-12" db="EMBL/GenBank/DDBJ databases">
        <authorList>
            <person name="Sun Q."/>
            <person name="Inoue M."/>
        </authorList>
    </citation>
    <scope>NUCLEOTIDE SEQUENCE</scope>
    <source>
        <strain evidence="2">JCM 17590</strain>
    </source>
</reference>
<evidence type="ECO:0000313" key="3">
    <source>
        <dbReference type="Proteomes" id="UP001415169"/>
    </source>
</evidence>
<evidence type="ECO:0000313" key="2">
    <source>
        <dbReference type="EMBL" id="GAA4166080.1"/>
    </source>
</evidence>
<reference evidence="2" key="1">
    <citation type="journal article" date="2014" name="Int. J. Syst. Evol. Microbiol.">
        <title>Complete genome of a new Firmicutes species belonging to the dominant human colonic microbiota ('Ruminococcus bicirculans') reveals two chromosomes and a selective capacity to utilize plant glucans.</title>
        <authorList>
            <consortium name="NISC Comparative Sequencing Program"/>
            <person name="Wegmann U."/>
            <person name="Louis P."/>
            <person name="Goesmann A."/>
            <person name="Henrissat B."/>
            <person name="Duncan S.H."/>
            <person name="Flint H.J."/>
        </authorList>
    </citation>
    <scope>NUCLEOTIDE SEQUENCE</scope>
    <source>
        <strain evidence="2">JCM 17590</strain>
    </source>
</reference>
<dbReference type="NCBIfam" id="NF041390">
    <property type="entry name" value="TadE_Rv3655c"/>
    <property type="match status" value="1"/>
</dbReference>
<dbReference type="EMBL" id="BAABBV010000002">
    <property type="protein sequence ID" value="GAA4166080.1"/>
    <property type="molecule type" value="Genomic_DNA"/>
</dbReference>
<keyword evidence="3" id="KW-1185">Reference proteome</keyword>
<keyword evidence="1" id="KW-1133">Transmembrane helix</keyword>
<dbReference type="RefSeq" id="WP_344792714.1">
    <property type="nucleotide sequence ID" value="NZ_BAABBV010000002.1"/>
</dbReference>
<name>A0ABP7ZNI7_9MICO</name>
<organism evidence="2 3">
    <name type="scientific">Gryllotalpicola daejeonensis</name>
    <dbReference type="NCBI Taxonomy" id="993087"/>
    <lineage>
        <taxon>Bacteria</taxon>
        <taxon>Bacillati</taxon>
        <taxon>Actinomycetota</taxon>
        <taxon>Actinomycetes</taxon>
        <taxon>Micrococcales</taxon>
        <taxon>Microbacteriaceae</taxon>
        <taxon>Gryllotalpicola</taxon>
    </lineage>
</organism>
<evidence type="ECO:0008006" key="4">
    <source>
        <dbReference type="Google" id="ProtNLM"/>
    </source>
</evidence>
<proteinExistence type="predicted"/>
<keyword evidence="1" id="KW-0472">Membrane</keyword>
<sequence length="130" mass="12749">MRSRSEAEAAGYALHDGERGTVTAEFAVVLPSVMLVLALCLGAVNVIGQQVALGSLAASGARMLARGDDPGAVRAQVVSAAPGAALAQSTDGAFVCVALTRPARFGPVGLGSFAPSARDCALASTPGPGG</sequence>
<feature type="transmembrane region" description="Helical" evidence="1">
    <location>
        <begin position="26"/>
        <end position="47"/>
    </location>
</feature>
<dbReference type="InterPro" id="IPR049790">
    <property type="entry name" value="Rv3655c/TadE"/>
</dbReference>
<comment type="caution">
    <text evidence="2">The sequence shown here is derived from an EMBL/GenBank/DDBJ whole genome shotgun (WGS) entry which is preliminary data.</text>
</comment>
<accession>A0ABP7ZNI7</accession>